<dbReference type="Pfam" id="PF04932">
    <property type="entry name" value="Wzy_C"/>
    <property type="match status" value="1"/>
</dbReference>
<evidence type="ECO:0000256" key="3">
    <source>
        <dbReference type="ARBA" id="ARBA00022989"/>
    </source>
</evidence>
<feature type="transmembrane region" description="Helical" evidence="5">
    <location>
        <begin position="264"/>
        <end position="282"/>
    </location>
</feature>
<evidence type="ECO:0000256" key="1">
    <source>
        <dbReference type="ARBA" id="ARBA00004141"/>
    </source>
</evidence>
<keyword evidence="3 5" id="KW-1133">Transmembrane helix</keyword>
<dbReference type="EMBL" id="CP000627">
    <property type="protein sequence ID" value="ABQ21543.1"/>
    <property type="molecule type" value="Genomic_DNA"/>
</dbReference>
<protein>
    <submittedName>
        <fullName evidence="9">Membrane protein</fullName>
    </submittedName>
</protein>
<evidence type="ECO:0000313" key="9">
    <source>
        <dbReference type="EMBL" id="ABQ21543.1"/>
    </source>
</evidence>
<evidence type="ECO:0000256" key="2">
    <source>
        <dbReference type="ARBA" id="ARBA00022692"/>
    </source>
</evidence>
<proteinExistence type="predicted"/>
<dbReference type="InterPro" id="IPR051533">
    <property type="entry name" value="WaaL-like"/>
</dbReference>
<feature type="transmembrane region" description="Helical" evidence="5">
    <location>
        <begin position="355"/>
        <end position="379"/>
    </location>
</feature>
<sequence>MNCMATLLLSGTRLEPHAPNLPLNKPFLFALAVVYLLAMHFFMPNPGGAGLALSFNTTVWIATSITLAIGLYQLANNQALRYSKLTTGLWLSCALLTLPITYSNADWFHTLGRLVGLWAGFTLFLVLQQFRFSNKHKQRLMWFILLGSVIEAVIGLIQYFWLEPGNPFGYDTEANRPYGIFQQPNVMASFLATGLVLSGYLLARQPEKYDSRWSKIGILYATPLLTAPLLVVLASRTGWLASLLSIALVAPYLYRFASRRRFTLWLLAITLGICAGFTAMYGQGTSGFVANKADLESPRRFTFPQTIDMIIEKPFTGYGYGKFEAQYLLYTARQHQLNSSYPAGLASMDHPHNELLYWGVEGGLLPVMGILLAACFCALRIYAAKRGTRMAMLALFVPITLHAQLEYPFYHSAIHWITFIILIYWVDQRVARYRLASFTTLTKSLLRITSLVLPIVTSLYMVTALHTNYVLTQFEKSQPLNPELLKNVTNPLVWQDRFDWDIYSTYLNIGLHEQKAELIQPYIDWSLQIIQHKPRPAFYSNLILAYQGLGDTSRAQQIRREAEFLFPNQDFSTVQYHPSIKVNSATSDAEVPSAATP</sequence>
<evidence type="ECO:0000259" key="8">
    <source>
        <dbReference type="Pfam" id="PF15864"/>
    </source>
</evidence>
<dbReference type="OrthoDB" id="5596698at2"/>
<evidence type="ECO:0000313" key="10">
    <source>
        <dbReference type="Proteomes" id="UP000000249"/>
    </source>
</evidence>
<dbReference type="PATRIC" id="fig|345073.21.peg.424"/>
<name>A0A0H3ALK6_VIBC3</name>
<dbReference type="KEGG" id="vcr:VC395_0437"/>
<dbReference type="Pfam" id="PF15864">
    <property type="entry name" value="PglL_A"/>
    <property type="match status" value="1"/>
</dbReference>
<feature type="transmembrane region" description="Helical" evidence="5">
    <location>
        <begin position="448"/>
        <end position="471"/>
    </location>
</feature>
<dbReference type="InterPro" id="IPR031726">
    <property type="entry name" value="PglL_A"/>
</dbReference>
<feature type="transmembrane region" description="Helical" evidence="5">
    <location>
        <begin position="49"/>
        <end position="75"/>
    </location>
</feature>
<feature type="domain" description="Virulence factor membrane-bound polymerase C-terminal" evidence="7">
    <location>
        <begin position="390"/>
        <end position="578"/>
    </location>
</feature>
<feature type="transmembrane region" description="Helical" evidence="5">
    <location>
        <begin position="409"/>
        <end position="427"/>
    </location>
</feature>
<reference evidence="9 10" key="1">
    <citation type="submission" date="2007-03" db="EMBL/GenBank/DDBJ databases">
        <authorList>
            <person name="Heidelberg J."/>
        </authorList>
    </citation>
    <scope>NUCLEOTIDE SEQUENCE [LARGE SCALE GENOMIC DNA]</scope>
    <source>
        <strain evidence="10">ATCC 39541 / Classical Ogawa 395 / O395</strain>
    </source>
</reference>
<feature type="transmembrane region" description="Helical" evidence="5">
    <location>
        <begin position="27"/>
        <end position="43"/>
    </location>
</feature>
<feature type="transmembrane region" description="Helical" evidence="5">
    <location>
        <begin position="87"/>
        <end position="105"/>
    </location>
</feature>
<feature type="transmembrane region" description="Helical" evidence="5">
    <location>
        <begin position="386"/>
        <end position="403"/>
    </location>
</feature>
<dbReference type="PANTHER" id="PTHR37422:SF21">
    <property type="entry name" value="EXOQ-LIKE PROTEIN"/>
    <property type="match status" value="1"/>
</dbReference>
<feature type="domain" description="O-antigen ligase-related" evidence="6">
    <location>
        <begin position="225"/>
        <end position="365"/>
    </location>
</feature>
<dbReference type="eggNOG" id="COG3307">
    <property type="taxonomic scope" value="Bacteria"/>
</dbReference>
<feature type="transmembrane region" description="Helical" evidence="5">
    <location>
        <begin position="181"/>
        <end position="203"/>
    </location>
</feature>
<dbReference type="InterPro" id="IPR021797">
    <property type="entry name" value="Wzy_C_2"/>
</dbReference>
<evidence type="ECO:0000259" key="6">
    <source>
        <dbReference type="Pfam" id="PF04932"/>
    </source>
</evidence>
<keyword evidence="2 5" id="KW-0812">Transmembrane</keyword>
<feature type="transmembrane region" description="Helical" evidence="5">
    <location>
        <begin position="215"/>
        <end position="233"/>
    </location>
</feature>
<feature type="transmembrane region" description="Helical" evidence="5">
    <location>
        <begin position="140"/>
        <end position="161"/>
    </location>
</feature>
<feature type="transmembrane region" description="Helical" evidence="5">
    <location>
        <begin position="239"/>
        <end position="257"/>
    </location>
</feature>
<keyword evidence="4 5" id="KW-0472">Membrane</keyword>
<organism evidence="9 10">
    <name type="scientific">Vibrio cholerae serotype O1 (strain ATCC 39541 / Classical Ogawa 395 / O395)</name>
    <dbReference type="NCBI Taxonomy" id="345073"/>
    <lineage>
        <taxon>Bacteria</taxon>
        <taxon>Pseudomonadati</taxon>
        <taxon>Pseudomonadota</taxon>
        <taxon>Gammaproteobacteria</taxon>
        <taxon>Vibrionales</taxon>
        <taxon>Vibrionaceae</taxon>
        <taxon>Vibrio</taxon>
    </lineage>
</organism>
<evidence type="ECO:0000259" key="7">
    <source>
        <dbReference type="Pfam" id="PF11846"/>
    </source>
</evidence>
<evidence type="ECO:0000256" key="4">
    <source>
        <dbReference type="ARBA" id="ARBA00023136"/>
    </source>
</evidence>
<comment type="subcellular location">
    <subcellularLocation>
        <location evidence="1">Membrane</location>
        <topology evidence="1">Multi-pass membrane protein</topology>
    </subcellularLocation>
</comment>
<dbReference type="AlphaFoldDB" id="A0A0H3ALK6"/>
<dbReference type="KEGG" id="vco:VC0395_A2811"/>
<feature type="domain" description="Protein glycosylation ligase" evidence="8">
    <location>
        <begin position="177"/>
        <end position="202"/>
    </location>
</feature>
<dbReference type="PANTHER" id="PTHR37422">
    <property type="entry name" value="TEICHURONIC ACID BIOSYNTHESIS PROTEIN TUAE"/>
    <property type="match status" value="1"/>
</dbReference>
<feature type="transmembrane region" description="Helical" evidence="5">
    <location>
        <begin position="111"/>
        <end position="128"/>
    </location>
</feature>
<evidence type="ECO:0000256" key="5">
    <source>
        <dbReference type="SAM" id="Phobius"/>
    </source>
</evidence>
<dbReference type="InterPro" id="IPR007016">
    <property type="entry name" value="O-antigen_ligase-rel_domated"/>
</dbReference>
<dbReference type="GO" id="GO:0016020">
    <property type="term" value="C:membrane"/>
    <property type="evidence" value="ECO:0007669"/>
    <property type="project" value="UniProtKB-SubCell"/>
</dbReference>
<gene>
    <name evidence="9" type="ordered locus">VC0395_A2811</name>
</gene>
<dbReference type="Pfam" id="PF11846">
    <property type="entry name" value="Wzy_C_2"/>
    <property type="match status" value="1"/>
</dbReference>
<dbReference type="Proteomes" id="UP000000249">
    <property type="component" value="Chromosome 1"/>
</dbReference>
<accession>A0A0H3ALK6</accession>